<dbReference type="Proteomes" id="UP000694558">
    <property type="component" value="Chromosome 14"/>
</dbReference>
<reference evidence="2" key="2">
    <citation type="submission" date="2025-08" db="UniProtKB">
        <authorList>
            <consortium name="Ensembl"/>
        </authorList>
    </citation>
    <scope>IDENTIFICATION</scope>
</reference>
<evidence type="ECO:0000256" key="1">
    <source>
        <dbReference type="SAM" id="MobiDB-lite"/>
    </source>
</evidence>
<organism evidence="2 3">
    <name type="scientific">Scophthalmus maximus</name>
    <name type="common">Turbot</name>
    <name type="synonym">Psetta maxima</name>
    <dbReference type="NCBI Taxonomy" id="52904"/>
    <lineage>
        <taxon>Eukaryota</taxon>
        <taxon>Metazoa</taxon>
        <taxon>Chordata</taxon>
        <taxon>Craniata</taxon>
        <taxon>Vertebrata</taxon>
        <taxon>Euteleostomi</taxon>
        <taxon>Actinopterygii</taxon>
        <taxon>Neopterygii</taxon>
        <taxon>Teleostei</taxon>
        <taxon>Neoteleostei</taxon>
        <taxon>Acanthomorphata</taxon>
        <taxon>Carangaria</taxon>
        <taxon>Pleuronectiformes</taxon>
        <taxon>Pleuronectoidei</taxon>
        <taxon>Scophthalmidae</taxon>
        <taxon>Scophthalmus</taxon>
    </lineage>
</organism>
<dbReference type="AlphaFoldDB" id="A0A8D3B009"/>
<accession>A0A8D3B009</accession>
<proteinExistence type="predicted"/>
<dbReference type="Ensembl" id="ENSSMAT00000026579.2">
    <property type="protein sequence ID" value="ENSSMAP00000026262.1"/>
    <property type="gene ID" value="ENSSMAG00000016062.2"/>
</dbReference>
<feature type="compositionally biased region" description="Low complexity" evidence="1">
    <location>
        <begin position="43"/>
        <end position="59"/>
    </location>
</feature>
<evidence type="ECO:0000313" key="2">
    <source>
        <dbReference type="Ensembl" id="ENSSMAP00000026262.1"/>
    </source>
</evidence>
<name>A0A8D3B009_SCOMX</name>
<evidence type="ECO:0000313" key="3">
    <source>
        <dbReference type="Proteomes" id="UP000694558"/>
    </source>
</evidence>
<sequence length="65" mass="6989">MRYVRTSKPRTSLRSSRGFGPCCPARSCVAPVCWRKTWPGCTAGPPASPGPSRAPSSEPWPSKLS</sequence>
<protein>
    <submittedName>
        <fullName evidence="2">Uncharacterized protein</fullName>
    </submittedName>
</protein>
<reference evidence="2" key="1">
    <citation type="submission" date="2023-05" db="EMBL/GenBank/DDBJ databases">
        <title>High-quality long-read genome of Scophthalmus maximus.</title>
        <authorList>
            <person name="Lien S."/>
            <person name="Martinez P."/>
        </authorList>
    </citation>
    <scope>NUCLEOTIDE SEQUENCE [LARGE SCALE GENOMIC DNA]</scope>
</reference>
<feature type="region of interest" description="Disordered" evidence="1">
    <location>
        <begin position="43"/>
        <end position="65"/>
    </location>
</feature>